<evidence type="ECO:0000313" key="3">
    <source>
        <dbReference type="Proteomes" id="UP000623842"/>
    </source>
</evidence>
<dbReference type="InterPro" id="IPR019106">
    <property type="entry name" value="T4SS_TrbC"/>
</dbReference>
<name>A0A919BRP9_9GAMM</name>
<proteinExistence type="predicted"/>
<dbReference type="AlphaFoldDB" id="A0A919BRP9"/>
<gene>
    <name evidence="2" type="ORF">GCM10017161_40960</name>
</gene>
<feature type="chain" id="PRO_5036790251" description="Type-F conjugative transfer system pilin assembly protein TrbC" evidence="1">
    <location>
        <begin position="23"/>
        <end position="253"/>
    </location>
</feature>
<keyword evidence="3" id="KW-1185">Reference proteome</keyword>
<evidence type="ECO:0000256" key="1">
    <source>
        <dbReference type="SAM" id="SignalP"/>
    </source>
</evidence>
<protein>
    <recommendedName>
        <fullName evidence="4">Type-F conjugative transfer system pilin assembly protein TrbC</fullName>
    </recommendedName>
</protein>
<feature type="signal peptide" evidence="1">
    <location>
        <begin position="1"/>
        <end position="22"/>
    </location>
</feature>
<evidence type="ECO:0000313" key="2">
    <source>
        <dbReference type="EMBL" id="GHG07110.1"/>
    </source>
</evidence>
<sequence>MDIRFFSIILFSLSSLTVNVSAQDVTKQLKQKIHQLNKLEGSEQEQLVSSTLTDAKNYDLDNINKVLNSKKYKERLNLHRSNAKMLLGLSQSEHSTPTSATETNSIGDRLVLFVSSSMPIHVLRNYARDIEKVKGVMIFRGTINGIDSFLPTAKFMHQVMSIDGDCKTPRCKKRNVNISIDPQRFEHHGINRVPALIFEKDMKIQAYCKEGDKGPRAQIKVYGDASLAGLANVIYQRTKEPEIKAFLDLLRGI</sequence>
<dbReference type="Proteomes" id="UP000623842">
    <property type="component" value="Unassembled WGS sequence"/>
</dbReference>
<dbReference type="EMBL" id="BNCK01000014">
    <property type="protein sequence ID" value="GHG07110.1"/>
    <property type="molecule type" value="Genomic_DNA"/>
</dbReference>
<comment type="caution">
    <text evidence="2">The sequence shown here is derived from an EMBL/GenBank/DDBJ whole genome shotgun (WGS) entry which is preliminary data.</text>
</comment>
<dbReference type="Pfam" id="PF09673">
    <property type="entry name" value="TrbC_Ftype"/>
    <property type="match status" value="1"/>
</dbReference>
<accession>A0A919BRP9</accession>
<organism evidence="2 3">
    <name type="scientific">Thalassotalea marina</name>
    <dbReference type="NCBI Taxonomy" id="1673741"/>
    <lineage>
        <taxon>Bacteria</taxon>
        <taxon>Pseudomonadati</taxon>
        <taxon>Pseudomonadota</taxon>
        <taxon>Gammaproteobacteria</taxon>
        <taxon>Alteromonadales</taxon>
        <taxon>Colwelliaceae</taxon>
        <taxon>Thalassotalea</taxon>
    </lineage>
</organism>
<keyword evidence="1" id="KW-0732">Signal</keyword>
<reference evidence="2" key="2">
    <citation type="submission" date="2020-09" db="EMBL/GenBank/DDBJ databases">
        <authorList>
            <person name="Sun Q."/>
            <person name="Kim S."/>
        </authorList>
    </citation>
    <scope>NUCLEOTIDE SEQUENCE</scope>
    <source>
        <strain evidence="2">KCTC 42731</strain>
    </source>
</reference>
<dbReference type="RefSeq" id="WP_189774640.1">
    <property type="nucleotide sequence ID" value="NZ_BNCK01000014.1"/>
</dbReference>
<reference evidence="2" key="1">
    <citation type="journal article" date="2014" name="Int. J. Syst. Evol. Microbiol.">
        <title>Complete genome sequence of Corynebacterium casei LMG S-19264T (=DSM 44701T), isolated from a smear-ripened cheese.</title>
        <authorList>
            <consortium name="US DOE Joint Genome Institute (JGI-PGF)"/>
            <person name="Walter F."/>
            <person name="Albersmeier A."/>
            <person name="Kalinowski J."/>
            <person name="Ruckert C."/>
        </authorList>
    </citation>
    <scope>NUCLEOTIDE SEQUENCE</scope>
    <source>
        <strain evidence="2">KCTC 42731</strain>
    </source>
</reference>
<evidence type="ECO:0008006" key="4">
    <source>
        <dbReference type="Google" id="ProtNLM"/>
    </source>
</evidence>